<dbReference type="AlphaFoldDB" id="A0A5N7B3L5"/>
<dbReference type="EMBL" id="ML736235">
    <property type="protein sequence ID" value="KAE8376697.1"/>
    <property type="molecule type" value="Genomic_DNA"/>
</dbReference>
<accession>A0A5N7B3L5</accession>
<dbReference type="Pfam" id="PF00583">
    <property type="entry name" value="Acetyltransf_1"/>
    <property type="match status" value="1"/>
</dbReference>
<evidence type="ECO:0000256" key="1">
    <source>
        <dbReference type="ARBA" id="ARBA00022679"/>
    </source>
</evidence>
<reference evidence="3 4" key="1">
    <citation type="submission" date="2019-04" db="EMBL/GenBank/DDBJ databases">
        <title>Friends and foes A comparative genomics studyof 23 Aspergillus species from section Flavi.</title>
        <authorList>
            <consortium name="DOE Joint Genome Institute"/>
            <person name="Kjaerbolling I."/>
            <person name="Vesth T."/>
            <person name="Frisvad J.C."/>
            <person name="Nybo J.L."/>
            <person name="Theobald S."/>
            <person name="Kildgaard S."/>
            <person name="Isbrandt T."/>
            <person name="Kuo A."/>
            <person name="Sato A."/>
            <person name="Lyhne E.K."/>
            <person name="Kogle M.E."/>
            <person name="Wiebenga A."/>
            <person name="Kun R.S."/>
            <person name="Lubbers R.J."/>
            <person name="Makela M.R."/>
            <person name="Barry K."/>
            <person name="Chovatia M."/>
            <person name="Clum A."/>
            <person name="Daum C."/>
            <person name="Haridas S."/>
            <person name="He G."/>
            <person name="LaButti K."/>
            <person name="Lipzen A."/>
            <person name="Mondo S."/>
            <person name="Riley R."/>
            <person name="Salamov A."/>
            <person name="Simmons B.A."/>
            <person name="Magnuson J.K."/>
            <person name="Henrissat B."/>
            <person name="Mortensen U.H."/>
            <person name="Larsen T.O."/>
            <person name="Devries R.P."/>
            <person name="Grigoriev I.V."/>
            <person name="Machida M."/>
            <person name="Baker S.E."/>
            <person name="Andersen M.R."/>
        </authorList>
    </citation>
    <scope>NUCLEOTIDE SEQUENCE [LARGE SCALE GENOMIC DNA]</scope>
    <source>
        <strain evidence="3 4">IBT 29228</strain>
    </source>
</reference>
<dbReference type="CDD" id="cd04301">
    <property type="entry name" value="NAT_SF"/>
    <property type="match status" value="1"/>
</dbReference>
<proteinExistence type="predicted"/>
<sequence length="190" mass="21528">MTDTTPETTTAAAAAEKAPYILRTHRPGDMGWIIHRHGALYHAEYGWNERFEALVARITADFIDHYDPKTERCWIAERKDGAFLGCVMLVKDREENSESKEPGEGTENVAKLRLLLVEPSARGLGLGRALIRQCTTFARDVGYSRIRLWTNSVLASARYLYGDEGYRLVNAEEHELLGFKLTGENWELVL</sequence>
<evidence type="ECO:0000259" key="2">
    <source>
        <dbReference type="PROSITE" id="PS51186"/>
    </source>
</evidence>
<dbReference type="InterPro" id="IPR000182">
    <property type="entry name" value="GNAT_dom"/>
</dbReference>
<keyword evidence="4" id="KW-1185">Reference proteome</keyword>
<keyword evidence="1 3" id="KW-0808">Transferase</keyword>
<feature type="domain" description="N-acetyltransferase" evidence="2">
    <location>
        <begin position="20"/>
        <end position="190"/>
    </location>
</feature>
<dbReference type="Gene3D" id="3.40.630.30">
    <property type="match status" value="1"/>
</dbReference>
<dbReference type="SUPFAM" id="SSF55729">
    <property type="entry name" value="Acyl-CoA N-acyltransferases (Nat)"/>
    <property type="match status" value="1"/>
</dbReference>
<name>A0A5N7B3L5_9EURO</name>
<evidence type="ECO:0000313" key="4">
    <source>
        <dbReference type="Proteomes" id="UP000326198"/>
    </source>
</evidence>
<protein>
    <submittedName>
        <fullName evidence="3">Acyl-CoA N-acyltransferase</fullName>
    </submittedName>
</protein>
<organism evidence="3 4">
    <name type="scientific">Aspergillus bertholletiae</name>
    <dbReference type="NCBI Taxonomy" id="1226010"/>
    <lineage>
        <taxon>Eukaryota</taxon>
        <taxon>Fungi</taxon>
        <taxon>Dikarya</taxon>
        <taxon>Ascomycota</taxon>
        <taxon>Pezizomycotina</taxon>
        <taxon>Eurotiomycetes</taxon>
        <taxon>Eurotiomycetidae</taxon>
        <taxon>Eurotiales</taxon>
        <taxon>Aspergillaceae</taxon>
        <taxon>Aspergillus</taxon>
        <taxon>Aspergillus subgen. Circumdati</taxon>
    </lineage>
</organism>
<evidence type="ECO:0000313" key="3">
    <source>
        <dbReference type="EMBL" id="KAE8376697.1"/>
    </source>
</evidence>
<dbReference type="Proteomes" id="UP000326198">
    <property type="component" value="Unassembled WGS sequence"/>
</dbReference>
<dbReference type="PANTHER" id="PTHR13947:SF37">
    <property type="entry name" value="LD18367P"/>
    <property type="match status" value="1"/>
</dbReference>
<keyword evidence="3" id="KW-0012">Acyltransferase</keyword>
<gene>
    <name evidence="3" type="ORF">BDV26DRAFT_293832</name>
</gene>
<dbReference type="PANTHER" id="PTHR13947">
    <property type="entry name" value="GNAT FAMILY N-ACETYLTRANSFERASE"/>
    <property type="match status" value="1"/>
</dbReference>
<dbReference type="InterPro" id="IPR016181">
    <property type="entry name" value="Acyl_CoA_acyltransferase"/>
</dbReference>
<dbReference type="InterPro" id="IPR050769">
    <property type="entry name" value="NAT_camello-type"/>
</dbReference>
<dbReference type="GO" id="GO:0008080">
    <property type="term" value="F:N-acetyltransferase activity"/>
    <property type="evidence" value="ECO:0007669"/>
    <property type="project" value="InterPro"/>
</dbReference>
<dbReference type="OrthoDB" id="41532at2759"/>
<dbReference type="PROSITE" id="PS51186">
    <property type="entry name" value="GNAT"/>
    <property type="match status" value="1"/>
</dbReference>